<dbReference type="AlphaFoldDB" id="A0A8H7ARH0"/>
<organism evidence="2 3">
    <name type="scientific">Endocarpon pusillum</name>
    <dbReference type="NCBI Taxonomy" id="364733"/>
    <lineage>
        <taxon>Eukaryota</taxon>
        <taxon>Fungi</taxon>
        <taxon>Dikarya</taxon>
        <taxon>Ascomycota</taxon>
        <taxon>Pezizomycotina</taxon>
        <taxon>Eurotiomycetes</taxon>
        <taxon>Chaetothyriomycetidae</taxon>
        <taxon>Verrucariales</taxon>
        <taxon>Verrucariaceae</taxon>
        <taxon>Endocarpon</taxon>
    </lineage>
</organism>
<gene>
    <name evidence="2" type="ORF">GJ744_012015</name>
</gene>
<protein>
    <recommendedName>
        <fullName evidence="1">Protein kinase domain-containing protein</fullName>
    </recommendedName>
</protein>
<dbReference type="InterPro" id="IPR011009">
    <property type="entry name" value="Kinase-like_dom_sf"/>
</dbReference>
<dbReference type="Gene3D" id="1.10.510.10">
    <property type="entry name" value="Transferase(Phosphotransferase) domain 1"/>
    <property type="match status" value="1"/>
</dbReference>
<dbReference type="GO" id="GO:0004672">
    <property type="term" value="F:protein kinase activity"/>
    <property type="evidence" value="ECO:0007669"/>
    <property type="project" value="InterPro"/>
</dbReference>
<dbReference type="OrthoDB" id="1911848at2759"/>
<dbReference type="InterPro" id="IPR029498">
    <property type="entry name" value="HeLo_dom"/>
</dbReference>
<dbReference type="Pfam" id="PF14479">
    <property type="entry name" value="HeLo"/>
    <property type="match status" value="1"/>
</dbReference>
<comment type="caution">
    <text evidence="2">The sequence shown here is derived from an EMBL/GenBank/DDBJ whole genome shotgun (WGS) entry which is preliminary data.</text>
</comment>
<dbReference type="InterPro" id="IPR000719">
    <property type="entry name" value="Prot_kinase_dom"/>
</dbReference>
<dbReference type="PANTHER" id="PTHR37542">
    <property type="entry name" value="HELO DOMAIN-CONTAINING PROTEIN-RELATED"/>
    <property type="match status" value="1"/>
</dbReference>
<dbReference type="EMBL" id="JAACFV010000009">
    <property type="protein sequence ID" value="KAF7512912.1"/>
    <property type="molecule type" value="Genomic_DNA"/>
</dbReference>
<feature type="domain" description="Protein kinase" evidence="1">
    <location>
        <begin position="289"/>
        <end position="595"/>
    </location>
</feature>
<reference evidence="2" key="1">
    <citation type="submission" date="2020-02" db="EMBL/GenBank/DDBJ databases">
        <authorList>
            <person name="Palmer J.M."/>
        </authorList>
    </citation>
    <scope>NUCLEOTIDE SEQUENCE</scope>
    <source>
        <strain evidence="2">EPUS1.4</strain>
        <tissue evidence="2">Thallus</tissue>
    </source>
</reference>
<name>A0A8H7ARH0_9EURO</name>
<dbReference type="SUPFAM" id="SSF56112">
    <property type="entry name" value="Protein kinase-like (PK-like)"/>
    <property type="match status" value="1"/>
</dbReference>
<dbReference type="Proteomes" id="UP000606974">
    <property type="component" value="Unassembled WGS sequence"/>
</dbReference>
<dbReference type="Gene3D" id="1.20.120.1020">
    <property type="entry name" value="Prion-inhibition and propagation, HeLo domain"/>
    <property type="match status" value="1"/>
</dbReference>
<evidence type="ECO:0000313" key="2">
    <source>
        <dbReference type="EMBL" id="KAF7512912.1"/>
    </source>
</evidence>
<dbReference type="GO" id="GO:0005524">
    <property type="term" value="F:ATP binding"/>
    <property type="evidence" value="ECO:0007669"/>
    <property type="project" value="InterPro"/>
</dbReference>
<evidence type="ECO:0000259" key="1">
    <source>
        <dbReference type="PROSITE" id="PS50011"/>
    </source>
</evidence>
<dbReference type="PROSITE" id="PS50011">
    <property type="entry name" value="PROTEIN_KINASE_DOM"/>
    <property type="match status" value="1"/>
</dbReference>
<keyword evidence="3" id="KW-1185">Reference proteome</keyword>
<accession>A0A8H7ARH0</accession>
<evidence type="ECO:0000313" key="3">
    <source>
        <dbReference type="Proteomes" id="UP000606974"/>
    </source>
</evidence>
<proteinExistence type="predicted"/>
<dbReference type="InterPro" id="IPR038305">
    <property type="entry name" value="HeLo_sf"/>
</dbReference>
<dbReference type="PANTHER" id="PTHR37542:SF1">
    <property type="entry name" value="PRION-INHIBITION AND PROPAGATION HELO DOMAIN-CONTAINING PROTEIN"/>
    <property type="match status" value="1"/>
</dbReference>
<sequence length="595" mass="65503">MDPGTALAVVSLSFQVFGGCIKGFVLLSEAHNLGQDASLLRTMLNLEEYRFTQWAKTVGLTGPDATLNPRLNQTLAAELMGQLSLLLTTNKLKERYKLELVPNRPTNVSHNDSENNPTVSQGILSHAVSQEARGEILARASFIQAKNHLPKRLWWASVDKKKFENLVQDVRAIVDGLWALLDPLQQDEVTQMMRQVLSVVIQVSKDVSGLQDLQATLNNLQNGAGRNAAPLAVAAALKAARIELQDDEKSEPPSVSMQQAIPMTLHSPPRTIKVHRNKDLAPLQLDLLTSYVAKTSNPSVGTGLYSGKPVFVEYKTVSPKLKGKLMSRVKNLALLLSMPKDASFLTLRCLGFFEDGDRYAFVYAYPDESDDANATRPAAQPVSLLDILRDPSALQPSVTVRLNVALHICRTLLTLHTAGWLHKDLRSENVLFFPSSAGSTISALLTRPYLTGFAFSRFDSPEAISEQPSANPSHDIYRHPQALGEPSTSFSKQMDMYSLGAVMVEIAEWRPLKHIILKCVDVRNPAVNVPLSAIASVSQWLVREKVENGAARFRMGDVFGRALATCFKGIGAVGDSDDELLNLQQIVRDFERCFI</sequence>